<name>A0AAQ3QW42_9BACT</name>
<proteinExistence type="predicted"/>
<evidence type="ECO:0000313" key="2">
    <source>
        <dbReference type="Proteomes" id="UP001304300"/>
    </source>
</evidence>
<accession>A0AAQ3QW42</accession>
<keyword evidence="2" id="KW-1185">Reference proteome</keyword>
<dbReference type="AlphaFoldDB" id="A0AAQ3QW42"/>
<evidence type="ECO:0000313" key="1">
    <source>
        <dbReference type="EMBL" id="WOO41507.1"/>
    </source>
</evidence>
<dbReference type="EMBL" id="CP136920">
    <property type="protein sequence ID" value="WOO41507.1"/>
    <property type="molecule type" value="Genomic_DNA"/>
</dbReference>
<dbReference type="RefSeq" id="WP_317833991.1">
    <property type="nucleotide sequence ID" value="NZ_CP136920.1"/>
</dbReference>
<dbReference type="Proteomes" id="UP001304300">
    <property type="component" value="Chromosome"/>
</dbReference>
<reference evidence="1 2" key="1">
    <citation type="submission" date="2023-10" db="EMBL/GenBank/DDBJ databases">
        <title>Rubellicoccus peritrichatus gen. nov., sp. nov., isolated from an algae of coral reef tank.</title>
        <authorList>
            <person name="Luo J."/>
        </authorList>
    </citation>
    <scope>NUCLEOTIDE SEQUENCE [LARGE SCALE GENOMIC DNA]</scope>
    <source>
        <strain evidence="1 2">CR14</strain>
    </source>
</reference>
<organism evidence="1 2">
    <name type="scientific">Rubellicoccus peritrichatus</name>
    <dbReference type="NCBI Taxonomy" id="3080537"/>
    <lineage>
        <taxon>Bacteria</taxon>
        <taxon>Pseudomonadati</taxon>
        <taxon>Verrucomicrobiota</taxon>
        <taxon>Opitutia</taxon>
        <taxon>Puniceicoccales</taxon>
        <taxon>Cerasicoccaceae</taxon>
        <taxon>Rubellicoccus</taxon>
    </lineage>
</organism>
<protein>
    <submittedName>
        <fullName evidence="1">Uncharacterized protein</fullName>
    </submittedName>
</protein>
<sequence length="351" mass="37871">MTLKLIHKKTKGLLLSSIGLICLQAETIPSQESTLTQSESSGQTVSVVDSLVLPPDILIAVSNPASYQSLSVSESALPDLTLSFVLGAQDAPMESAETFLQGSGIALALVTLPEGEALAAFDPDQGTDGDWLYGLVPASDTVGHFIAITFSSDAQSWRVSVNGQSLFTDLPRDLLTLADPLTFYGSTTDDVSITSLAGTYPVEEEAVEDTERAKYKSNLAKAKTLRDMKWKPWRRLFKSNGTWEYGENLFAQKLARLPDEVLDAPIESLVFVDNLDGNDRNNGHFPVHVNGKNGPVASMKQALELSGEGKILIFLPGDGYYAYDDIIAKPGTKMITTVGHLTLAATSKEER</sequence>
<gene>
    <name evidence="1" type="ORF">RZN69_00300</name>
</gene>
<dbReference type="KEGG" id="puo:RZN69_00300"/>